<evidence type="ECO:0000313" key="1">
    <source>
        <dbReference type="EMBL" id="CAB4902495.1"/>
    </source>
</evidence>
<dbReference type="Gene3D" id="3.40.50.11350">
    <property type="match status" value="1"/>
</dbReference>
<protein>
    <submittedName>
        <fullName evidence="2">Unannotated protein</fullName>
    </submittedName>
</protein>
<dbReference type="EMBL" id="CAFBPZ010000018">
    <property type="protein sequence ID" value="CAB5036278.1"/>
    <property type="molecule type" value="Genomic_DNA"/>
</dbReference>
<proteinExistence type="predicted"/>
<dbReference type="AlphaFoldDB" id="A0A6J7S6V3"/>
<organism evidence="2">
    <name type="scientific">freshwater metagenome</name>
    <dbReference type="NCBI Taxonomy" id="449393"/>
    <lineage>
        <taxon>unclassified sequences</taxon>
        <taxon>metagenomes</taxon>
        <taxon>ecological metagenomes</taxon>
    </lineage>
</organism>
<reference evidence="2" key="1">
    <citation type="submission" date="2020-05" db="EMBL/GenBank/DDBJ databases">
        <authorList>
            <person name="Chiriac C."/>
            <person name="Salcher M."/>
            <person name="Ghai R."/>
            <person name="Kavagutti S V."/>
        </authorList>
    </citation>
    <scope>NUCLEOTIDE SEQUENCE</scope>
</reference>
<accession>A0A6J7S6V3</accession>
<dbReference type="EMBL" id="CAFBMC010000054">
    <property type="protein sequence ID" value="CAB4902495.1"/>
    <property type="molecule type" value="Genomic_DNA"/>
</dbReference>
<sequence>MKRVVVFPVSGYINRLQAVASASLLAQELGWQLFVAWEPQEVAAAPANALFSEEFCHEFVRTEAQIDELFSIRKDSIPRYLTTDVPAGRITLAGHDHGEQIFMPELSASLQANSEIHTLAIAAGGHFGLTGSNLSMQQQEAFLRPARGAWYRNLQLNAEIEQRVFNERAARPSYLALHLRYTDRSHQVPSRRSISQALETLAARTKTRSLFIASDSAASRDEWAQRARVLGFEPWSVEHSVWDRSDPRSAHPALIDWRLLCGSEAMVYFSESSFAYEAAVASGGFDESIGLSPHKLSGIRAGAAKLFGAAISYPIRHGWFKSN</sequence>
<evidence type="ECO:0000313" key="2">
    <source>
        <dbReference type="EMBL" id="CAB5036278.1"/>
    </source>
</evidence>
<gene>
    <name evidence="1" type="ORF">UFOPK3495_01040</name>
    <name evidence="2" type="ORF">UFOPK4237_00445</name>
</gene>
<name>A0A6J7S6V3_9ZZZZ</name>